<dbReference type="OrthoDB" id="3271139at2759"/>
<protein>
    <recommendedName>
        <fullName evidence="1">Fungal-type protein kinase domain-containing protein</fullName>
    </recommendedName>
</protein>
<dbReference type="Proteomes" id="UP000242287">
    <property type="component" value="Unassembled WGS sequence"/>
</dbReference>
<accession>A0A2A9N6T6</accession>
<dbReference type="InterPro" id="IPR040976">
    <property type="entry name" value="Pkinase_fungal"/>
</dbReference>
<organism evidence="2 3">
    <name type="scientific">Amanita thiersii Skay4041</name>
    <dbReference type="NCBI Taxonomy" id="703135"/>
    <lineage>
        <taxon>Eukaryota</taxon>
        <taxon>Fungi</taxon>
        <taxon>Dikarya</taxon>
        <taxon>Basidiomycota</taxon>
        <taxon>Agaricomycotina</taxon>
        <taxon>Agaricomycetes</taxon>
        <taxon>Agaricomycetidae</taxon>
        <taxon>Agaricales</taxon>
        <taxon>Pluteineae</taxon>
        <taxon>Amanitaceae</taxon>
        <taxon>Amanita</taxon>
    </lineage>
</organism>
<name>A0A2A9N6T6_9AGAR</name>
<feature type="domain" description="Fungal-type protein kinase" evidence="1">
    <location>
        <begin position="142"/>
        <end position="200"/>
    </location>
</feature>
<gene>
    <name evidence="2" type="ORF">AMATHDRAFT_10382</name>
</gene>
<reference evidence="2 3" key="1">
    <citation type="submission" date="2014-02" db="EMBL/GenBank/DDBJ databases">
        <title>Transposable element dynamics among asymbiotic and ectomycorrhizal Amanita fungi.</title>
        <authorList>
            <consortium name="DOE Joint Genome Institute"/>
            <person name="Hess J."/>
            <person name="Skrede I."/>
            <person name="Wolfe B."/>
            <person name="LaButti K."/>
            <person name="Ohm R.A."/>
            <person name="Grigoriev I.V."/>
            <person name="Pringle A."/>
        </authorList>
    </citation>
    <scope>NUCLEOTIDE SEQUENCE [LARGE SCALE GENOMIC DNA]</scope>
    <source>
        <strain evidence="2 3">SKay4041</strain>
    </source>
</reference>
<evidence type="ECO:0000313" key="2">
    <source>
        <dbReference type="EMBL" id="PFH44948.1"/>
    </source>
</evidence>
<dbReference type="Pfam" id="PF17667">
    <property type="entry name" value="Pkinase_fungal"/>
    <property type="match status" value="1"/>
</dbReference>
<keyword evidence="3" id="KW-1185">Reference proteome</keyword>
<dbReference type="EMBL" id="KZ302682">
    <property type="protein sequence ID" value="PFH44948.1"/>
    <property type="molecule type" value="Genomic_DNA"/>
</dbReference>
<sequence length="244" mass="28134">MQGLTIVSLGFSTGTRACFSFVIGVYQNYARIYRFDHAAVVISPSFDLFTTDVLFQFFHRLVHPSIVDMPDSTPSTVPLLLGLDRMIMMLSDQEKVWVKETLISYHGYPPEQVESQANSSRKVLASFSPLDTPYNKPLSEVTKTTWCYTIGDPLWSSGGLFSRATHVWKVLFKEDEKQFYALKDSWRHVYRDTEIKVYERVCCRYEEYLTKLARAVGGLDLGDIKGFTEHRTNSCNRQPNWRKV</sequence>
<dbReference type="AlphaFoldDB" id="A0A2A9N6T6"/>
<evidence type="ECO:0000313" key="3">
    <source>
        <dbReference type="Proteomes" id="UP000242287"/>
    </source>
</evidence>
<proteinExistence type="predicted"/>
<evidence type="ECO:0000259" key="1">
    <source>
        <dbReference type="Pfam" id="PF17667"/>
    </source>
</evidence>